<dbReference type="Proteomes" id="UP000284219">
    <property type="component" value="Unassembled WGS sequence"/>
</dbReference>
<evidence type="ECO:0000256" key="3">
    <source>
        <dbReference type="SAM" id="MobiDB-lite"/>
    </source>
</evidence>
<reference evidence="5 6" key="1">
    <citation type="submission" date="2016-08" db="EMBL/GenBank/DDBJ databases">
        <title>Novel Firmicute Genomes.</title>
        <authorList>
            <person name="Poppleton D.I."/>
            <person name="Gribaldo S."/>
        </authorList>
    </citation>
    <scope>NUCLEOTIDE SEQUENCE [LARGE SCALE GENOMIC DNA]</scope>
    <source>
        <strain evidence="5 6">RAOx-1</strain>
    </source>
</reference>
<dbReference type="InterPro" id="IPR001119">
    <property type="entry name" value="SLH_dom"/>
</dbReference>
<feature type="compositionally biased region" description="Low complexity" evidence="3">
    <location>
        <begin position="132"/>
        <end position="143"/>
    </location>
</feature>
<feature type="domain" description="SLH" evidence="4">
    <location>
        <begin position="760"/>
        <end position="821"/>
    </location>
</feature>
<evidence type="ECO:0000256" key="1">
    <source>
        <dbReference type="ARBA" id="ARBA00022737"/>
    </source>
</evidence>
<dbReference type="OrthoDB" id="411361at2"/>
<dbReference type="Gene3D" id="2.60.220.30">
    <property type="match status" value="1"/>
</dbReference>
<feature type="coiled-coil region" evidence="2">
    <location>
        <begin position="317"/>
        <end position="344"/>
    </location>
</feature>
<dbReference type="SUPFAM" id="SSF48239">
    <property type="entry name" value="Terpenoid cyclases/Protein prenyltransferases"/>
    <property type="match status" value="1"/>
</dbReference>
<organism evidence="5 6">
    <name type="scientific">Ammoniphilus oxalaticus</name>
    <dbReference type="NCBI Taxonomy" id="66863"/>
    <lineage>
        <taxon>Bacteria</taxon>
        <taxon>Bacillati</taxon>
        <taxon>Bacillota</taxon>
        <taxon>Bacilli</taxon>
        <taxon>Bacillales</taxon>
        <taxon>Paenibacillaceae</taxon>
        <taxon>Aneurinibacillus group</taxon>
        <taxon>Ammoniphilus</taxon>
    </lineage>
</organism>
<gene>
    <name evidence="5" type="ORF">BEP19_13565</name>
</gene>
<dbReference type="PROSITE" id="PS51272">
    <property type="entry name" value="SLH"/>
    <property type="match status" value="3"/>
</dbReference>
<comment type="caution">
    <text evidence="5">The sequence shown here is derived from an EMBL/GenBank/DDBJ whole genome shotgun (WGS) entry which is preliminary data.</text>
</comment>
<evidence type="ECO:0000313" key="6">
    <source>
        <dbReference type="Proteomes" id="UP000284219"/>
    </source>
</evidence>
<dbReference type="Pfam" id="PF00432">
    <property type="entry name" value="Prenyltrans"/>
    <property type="match status" value="1"/>
</dbReference>
<keyword evidence="6" id="KW-1185">Reference proteome</keyword>
<feature type="region of interest" description="Disordered" evidence="3">
    <location>
        <begin position="105"/>
        <end position="164"/>
    </location>
</feature>
<keyword evidence="1" id="KW-0677">Repeat</keyword>
<dbReference type="InterPro" id="IPR027954">
    <property type="entry name" value="Transcobalamin-like_C"/>
</dbReference>
<protein>
    <recommendedName>
        <fullName evidence="4">SLH domain-containing protein</fullName>
    </recommendedName>
</protein>
<feature type="domain" description="SLH" evidence="4">
    <location>
        <begin position="887"/>
        <end position="941"/>
    </location>
</feature>
<evidence type="ECO:0000313" key="5">
    <source>
        <dbReference type="EMBL" id="RKD22092.1"/>
    </source>
</evidence>
<dbReference type="CDD" id="cd00688">
    <property type="entry name" value="ISOPREN_C2_like"/>
    <property type="match status" value="1"/>
</dbReference>
<feature type="domain" description="SLH" evidence="4">
    <location>
        <begin position="823"/>
        <end position="886"/>
    </location>
</feature>
<evidence type="ECO:0000256" key="2">
    <source>
        <dbReference type="SAM" id="Coils"/>
    </source>
</evidence>
<name>A0A419SFC0_9BACL</name>
<dbReference type="EMBL" id="MCHY01000010">
    <property type="protein sequence ID" value="RKD22092.1"/>
    <property type="molecule type" value="Genomic_DNA"/>
</dbReference>
<keyword evidence="2" id="KW-0175">Coiled coil</keyword>
<dbReference type="Pfam" id="PF00395">
    <property type="entry name" value="SLH"/>
    <property type="match status" value="3"/>
</dbReference>
<accession>A0A419SFC0</accession>
<dbReference type="Pfam" id="PF14478">
    <property type="entry name" value="DUF4430"/>
    <property type="match status" value="1"/>
</dbReference>
<sequence>MKSRFLRILLTLTLLVSLFPIHALGAEKITINEIAQTNLGQTVQLNGNTSLSELIVKIYQPNGTLLYIDQIKPANGKYSLSFKLPSSAKEGDYKVQIGRGTTIATKEFTAVPSPDDQKQEDDNGGVKPVDPDPGNENNEGTPPTTNPPNPGTTPDGGGTPAKQSVTLSVHGVSGTIFSSQQVDFKTNDTPYSVLIRALGASVQASGSGSTVYVNGIAGLREFDHGPLSGWLFFVNNISPSESAGAVTLNPGDRVEWKYTKDGGNDLGVKEAIKGGAPTTGGGTLSKDQEDALKDIKLPANNKTPLKDTTEPVINVIKKDTKMTAEKIKQLKETLQKNKIQLSETVQPGQAKTIADKENEVSLIIPADALATQTTISVQKQIPSRPEVVSAIYTFGPKGLKFKEPVFISIQAPLEVADLSQLALVWLDETTNEWIPIPAVIDASTGVVTGLVDHFTQFAVIDRNKLSLTKRDVSANINKTVDHISKRQAISDWEAFALYRAGANIPASYLPTVEKTLTDNQGSFRKVTDLERMVLGVSAAGADPKAIAGYNLIEKIYNHENLTAQGTNGAIFALIALDSKNYDVPSNAKWDRTKLIDWLLDRQNKDGGWPLGANSDSSIDITAMALSALAPYQQEQPNVSKAIEKAIEYLSATQLKNGGYEEFGETSSESIAQVIQGLSALGVNSLDARFVKADGDLLSALLSYQQADGGFAHIKGNGTNPMATEQALAALVAYDLYTQGKGSIYQLAGPAVSQPTIEEARTNYVDDAQIADWAKDAVYRAHDLKIMSGTNADIPMFEPKNRLTRAQFVTLLHHVLDETPAEAGNSTFADVVSGSWYDGYVTGAYSKGWVQGVSTDSFAPNASITRQDLAVMLNNALHLETATADGQIKDLTQAKDYAKASITAVYANKFMVGYDGYFQPNDFVTREMAAVVAMKLVDHLTE</sequence>
<dbReference type="AlphaFoldDB" id="A0A419SFC0"/>
<proteinExistence type="predicted"/>
<dbReference type="InterPro" id="IPR008930">
    <property type="entry name" value="Terpenoid_cyclase/PrenylTrfase"/>
</dbReference>
<dbReference type="RefSeq" id="WP_120190769.1">
    <property type="nucleotide sequence ID" value="NZ_MCHY01000010.1"/>
</dbReference>
<dbReference type="GO" id="GO:0003824">
    <property type="term" value="F:catalytic activity"/>
    <property type="evidence" value="ECO:0007669"/>
    <property type="project" value="InterPro"/>
</dbReference>
<dbReference type="Gene3D" id="2.170.130.30">
    <property type="match status" value="1"/>
</dbReference>
<dbReference type="InterPro" id="IPR001330">
    <property type="entry name" value="Prenyltrans"/>
</dbReference>
<dbReference type="Gene3D" id="1.50.10.20">
    <property type="match status" value="1"/>
</dbReference>
<evidence type="ECO:0000259" key="4">
    <source>
        <dbReference type="PROSITE" id="PS51272"/>
    </source>
</evidence>